<dbReference type="AlphaFoldDB" id="A0AAU0N0M8"/>
<sequence length="191" mass="21636">MIRYLSVTVMLLFAADTYACSPAFPWALVENEGMTLEEAEVAGSDAVFHGFLKEARTTALSDSDFEGERHYIFHVIERFKGNISAQQRIEVVQSRGYCSFPLQFDREYLVYLEIGEDGYYRLGNAGTYILDEKTLDLSRPGDKAEYETLQSIGDAADYTIKSTFDDGSPEVLTLSKEKQLDKIRAIARRVR</sequence>
<evidence type="ECO:0000313" key="2">
    <source>
        <dbReference type="EMBL" id="WOX06341.1"/>
    </source>
</evidence>
<keyword evidence="1" id="KW-0732">Signal</keyword>
<dbReference type="RefSeq" id="WP_318954798.1">
    <property type="nucleotide sequence ID" value="NZ_CP137555.1"/>
</dbReference>
<evidence type="ECO:0000256" key="1">
    <source>
        <dbReference type="SAM" id="SignalP"/>
    </source>
</evidence>
<dbReference type="InterPro" id="IPR008993">
    <property type="entry name" value="TIMP-like_OB-fold"/>
</dbReference>
<accession>A0AAU0N0M8</accession>
<feature type="chain" id="PRO_5043423221" description="Lipoprotein" evidence="1">
    <location>
        <begin position="20"/>
        <end position="191"/>
    </location>
</feature>
<dbReference type="KEGG" id="mpaf:R5R33_04220"/>
<organism evidence="2 3">
    <name type="scientific">Microbulbifer pacificus</name>
    <dbReference type="NCBI Taxonomy" id="407164"/>
    <lineage>
        <taxon>Bacteria</taxon>
        <taxon>Pseudomonadati</taxon>
        <taxon>Pseudomonadota</taxon>
        <taxon>Gammaproteobacteria</taxon>
        <taxon>Cellvibrionales</taxon>
        <taxon>Microbulbiferaceae</taxon>
        <taxon>Microbulbifer</taxon>
    </lineage>
</organism>
<proteinExistence type="predicted"/>
<reference evidence="2 3" key="1">
    <citation type="submission" date="2023-10" db="EMBL/GenBank/DDBJ databases">
        <title>Description of Microbulbifer bruguierae sp. nov., isolated from the sediments of mangrove plant Bruguiera sexangula and comparative genomic analyses of the genus Microbulbifer.</title>
        <authorList>
            <person name="Long M."/>
        </authorList>
    </citation>
    <scope>NUCLEOTIDE SEQUENCE [LARGE SCALE GENOMIC DNA]</scope>
    <source>
        <strain evidence="2 3">SPO729</strain>
    </source>
</reference>
<name>A0AAU0N0M8_9GAMM</name>
<feature type="signal peptide" evidence="1">
    <location>
        <begin position="1"/>
        <end position="19"/>
    </location>
</feature>
<gene>
    <name evidence="2" type="ORF">R5R33_04220</name>
</gene>
<dbReference type="Gene3D" id="2.40.50.120">
    <property type="match status" value="1"/>
</dbReference>
<protein>
    <recommendedName>
        <fullName evidence="4">Lipoprotein</fullName>
    </recommendedName>
</protein>
<dbReference type="EMBL" id="CP137555">
    <property type="protein sequence ID" value="WOX06341.1"/>
    <property type="molecule type" value="Genomic_DNA"/>
</dbReference>
<evidence type="ECO:0000313" key="3">
    <source>
        <dbReference type="Proteomes" id="UP001302477"/>
    </source>
</evidence>
<dbReference type="Proteomes" id="UP001302477">
    <property type="component" value="Chromosome"/>
</dbReference>
<keyword evidence="3" id="KW-1185">Reference proteome</keyword>
<evidence type="ECO:0008006" key="4">
    <source>
        <dbReference type="Google" id="ProtNLM"/>
    </source>
</evidence>